<dbReference type="AlphaFoldDB" id="A6KBP3"/>
<dbReference type="EMBL" id="CH474034">
    <property type="protein sequence ID" value="EDL97488.1"/>
    <property type="molecule type" value="Genomic_DNA"/>
</dbReference>
<dbReference type="Proteomes" id="UP000234681">
    <property type="component" value="Chromosome 6"/>
</dbReference>
<sequence length="41" mass="4808">MHTIHRPTCRQNTHEHEINLRKNVNARARNIVECVCLALKS</sequence>
<name>A6KBP3_RAT</name>
<protein>
    <submittedName>
        <fullName evidence="1">RCG27784</fullName>
    </submittedName>
</protein>
<evidence type="ECO:0000313" key="2">
    <source>
        <dbReference type="Proteomes" id="UP000234681"/>
    </source>
</evidence>
<accession>A6KBP3</accession>
<proteinExistence type="predicted"/>
<reference evidence="1 2" key="1">
    <citation type="submission" date="2005-09" db="EMBL/GenBank/DDBJ databases">
        <authorList>
            <person name="Mural R.J."/>
            <person name="Li P.W."/>
            <person name="Adams M.D."/>
            <person name="Amanatides P.G."/>
            <person name="Baden-Tillson H."/>
            <person name="Barnstead M."/>
            <person name="Chin S.H."/>
            <person name="Dew I."/>
            <person name="Evans C.A."/>
            <person name="Ferriera S."/>
            <person name="Flanigan M."/>
            <person name="Fosler C."/>
            <person name="Glodek A."/>
            <person name="Gu Z."/>
            <person name="Holt R.A."/>
            <person name="Jennings D."/>
            <person name="Kraft C.L."/>
            <person name="Lu F."/>
            <person name="Nguyen T."/>
            <person name="Nusskern D.R."/>
            <person name="Pfannkoch C.M."/>
            <person name="Sitter C."/>
            <person name="Sutton G.G."/>
            <person name="Venter J.C."/>
            <person name="Wang Z."/>
            <person name="Woodage T."/>
            <person name="Zheng X.H."/>
            <person name="Zhong F."/>
        </authorList>
    </citation>
    <scope>NUCLEOTIDE SEQUENCE [LARGE SCALE GENOMIC DNA]</scope>
    <source>
        <strain>BN</strain>
        <strain evidence="2">Sprague-Dawley</strain>
    </source>
</reference>
<gene>
    <name evidence="1" type="ORF">rCG_27784</name>
</gene>
<organism evidence="1 2">
    <name type="scientific">Rattus norvegicus</name>
    <name type="common">Rat</name>
    <dbReference type="NCBI Taxonomy" id="10116"/>
    <lineage>
        <taxon>Eukaryota</taxon>
        <taxon>Metazoa</taxon>
        <taxon>Chordata</taxon>
        <taxon>Craniata</taxon>
        <taxon>Vertebrata</taxon>
        <taxon>Euteleostomi</taxon>
        <taxon>Mammalia</taxon>
        <taxon>Eutheria</taxon>
        <taxon>Euarchontoglires</taxon>
        <taxon>Glires</taxon>
        <taxon>Rodentia</taxon>
        <taxon>Myomorpha</taxon>
        <taxon>Muroidea</taxon>
        <taxon>Muridae</taxon>
        <taxon>Murinae</taxon>
        <taxon>Rattus</taxon>
    </lineage>
</organism>
<evidence type="ECO:0000313" key="1">
    <source>
        <dbReference type="EMBL" id="EDL97488.1"/>
    </source>
</evidence>